<evidence type="ECO:0000256" key="3">
    <source>
        <dbReference type="ARBA" id="ARBA00022692"/>
    </source>
</evidence>
<dbReference type="Gene3D" id="1.20.1720.10">
    <property type="entry name" value="Multidrug resistance protein D"/>
    <property type="match status" value="1"/>
</dbReference>
<protein>
    <submittedName>
        <fullName evidence="8">Drug resistance efflux protein</fullName>
    </submittedName>
</protein>
<feature type="transmembrane region" description="Helical" evidence="6">
    <location>
        <begin position="446"/>
        <end position="463"/>
    </location>
</feature>
<evidence type="ECO:0000313" key="9">
    <source>
        <dbReference type="Proteomes" id="UP000051491"/>
    </source>
</evidence>
<gene>
    <name evidence="8" type="ORF">IV43_GL001439</name>
</gene>
<feature type="transmembrane region" description="Helical" evidence="6">
    <location>
        <begin position="205"/>
        <end position="225"/>
    </location>
</feature>
<dbReference type="PRINTS" id="PR01036">
    <property type="entry name" value="TCRTETB"/>
</dbReference>
<name>A0A0R2K771_9LACO</name>
<reference evidence="8 9" key="1">
    <citation type="journal article" date="2015" name="Genome Announc.">
        <title>Expanding the biotechnology potential of lactobacilli through comparative genomics of 213 strains and associated genera.</title>
        <authorList>
            <person name="Sun Z."/>
            <person name="Harris H.M."/>
            <person name="McCann A."/>
            <person name="Guo C."/>
            <person name="Argimon S."/>
            <person name="Zhang W."/>
            <person name="Yang X."/>
            <person name="Jeffery I.B."/>
            <person name="Cooney J.C."/>
            <person name="Kagawa T.F."/>
            <person name="Liu W."/>
            <person name="Song Y."/>
            <person name="Salvetti E."/>
            <person name="Wrobel A."/>
            <person name="Rasinkangas P."/>
            <person name="Parkhill J."/>
            <person name="Rea M.C."/>
            <person name="O'Sullivan O."/>
            <person name="Ritari J."/>
            <person name="Douillard F.P."/>
            <person name="Paul Ross R."/>
            <person name="Yang R."/>
            <person name="Briner A.E."/>
            <person name="Felis G.E."/>
            <person name="de Vos W.M."/>
            <person name="Barrangou R."/>
            <person name="Klaenhammer T.R."/>
            <person name="Caufield P.W."/>
            <person name="Cui Y."/>
            <person name="Zhang H."/>
            <person name="O'Toole P.W."/>
        </authorList>
    </citation>
    <scope>NUCLEOTIDE SEQUENCE [LARGE SCALE GENOMIC DNA]</scope>
    <source>
        <strain evidence="8 9">DSM 15353</strain>
    </source>
</reference>
<dbReference type="GO" id="GO:0022857">
    <property type="term" value="F:transmembrane transporter activity"/>
    <property type="evidence" value="ECO:0007669"/>
    <property type="project" value="InterPro"/>
</dbReference>
<dbReference type="GO" id="GO:0005886">
    <property type="term" value="C:plasma membrane"/>
    <property type="evidence" value="ECO:0007669"/>
    <property type="project" value="UniProtKB-SubCell"/>
</dbReference>
<evidence type="ECO:0000259" key="7">
    <source>
        <dbReference type="PROSITE" id="PS50850"/>
    </source>
</evidence>
<evidence type="ECO:0000313" key="8">
    <source>
        <dbReference type="EMBL" id="KRN83702.1"/>
    </source>
</evidence>
<comment type="caution">
    <text evidence="8">The sequence shown here is derived from an EMBL/GenBank/DDBJ whole genome shotgun (WGS) entry which is preliminary data.</text>
</comment>
<evidence type="ECO:0000256" key="1">
    <source>
        <dbReference type="ARBA" id="ARBA00004651"/>
    </source>
</evidence>
<comment type="subcellular location">
    <subcellularLocation>
        <location evidence="1">Cell membrane</location>
        <topology evidence="1">Multi-pass membrane protein</topology>
    </subcellularLocation>
</comment>
<dbReference type="STRING" id="89059.LAC1533_2072"/>
<feature type="domain" description="Major facilitator superfamily (MFS) profile" evidence="7">
    <location>
        <begin position="20"/>
        <end position="471"/>
    </location>
</feature>
<evidence type="ECO:0000256" key="6">
    <source>
        <dbReference type="SAM" id="Phobius"/>
    </source>
</evidence>
<dbReference type="InterPro" id="IPR036259">
    <property type="entry name" value="MFS_trans_sf"/>
</dbReference>
<evidence type="ECO:0000256" key="5">
    <source>
        <dbReference type="ARBA" id="ARBA00023136"/>
    </source>
</evidence>
<keyword evidence="2" id="KW-0813">Transport</keyword>
<feature type="transmembrane region" description="Helical" evidence="6">
    <location>
        <begin position="277"/>
        <end position="298"/>
    </location>
</feature>
<keyword evidence="3 6" id="KW-0812">Transmembrane</keyword>
<feature type="transmembrane region" description="Helical" evidence="6">
    <location>
        <begin position="58"/>
        <end position="77"/>
    </location>
</feature>
<keyword evidence="5 6" id="KW-0472">Membrane</keyword>
<dbReference type="SUPFAM" id="SSF103473">
    <property type="entry name" value="MFS general substrate transporter"/>
    <property type="match status" value="1"/>
</dbReference>
<feature type="transmembrane region" description="Helical" evidence="6">
    <location>
        <begin position="169"/>
        <end position="189"/>
    </location>
</feature>
<dbReference type="EMBL" id="JQBK01000041">
    <property type="protein sequence ID" value="KRN83702.1"/>
    <property type="molecule type" value="Genomic_DNA"/>
</dbReference>
<feature type="transmembrane region" description="Helical" evidence="6">
    <location>
        <begin position="21"/>
        <end position="38"/>
    </location>
</feature>
<dbReference type="InterPro" id="IPR020846">
    <property type="entry name" value="MFS_dom"/>
</dbReference>
<dbReference type="PATRIC" id="fig|89059.3.peg.1541"/>
<keyword evidence="4 6" id="KW-1133">Transmembrane helix</keyword>
<evidence type="ECO:0000256" key="4">
    <source>
        <dbReference type="ARBA" id="ARBA00022989"/>
    </source>
</evidence>
<feature type="transmembrane region" description="Helical" evidence="6">
    <location>
        <begin position="89"/>
        <end position="109"/>
    </location>
</feature>
<feature type="transmembrane region" description="Helical" evidence="6">
    <location>
        <begin position="304"/>
        <end position="328"/>
    </location>
</feature>
<sequence>MERKSISMVEQNVSRQTKASIAAAAMLSFLGILVETSLNVTFPTLTREFNVTLGTMQWVTSGYLLMVTVIMSTTGYLTKKFNARSLFSVAIIFNLLGTLMCATAQVFPVLLTGRLLQAVATGISTPLMYHLVMSLIPQRKLGTYMGIAAMIISLAPALGPTYGGTMAAFWSWRGVFIVAVPLLLLTAWIGEKNIFLEADGTQEKFDWIGLVLLSLTFFCLSTAFANGGNYGFKSSRFAWMLAAFSGGVLLLIGHFHFSSRQILNFKLLLNPLICLRWLNFFILQFINIGISFVIPIFVENYLHSSAFVAGLIILPGALLGAAISPYAGRLFDKHGAFIPLLISSICIVAGTGMFFTLTPILTALSTTLIYLFLRGGFNFGFSNSMSDASTQVLPQQKADVNSLFNTFQQYAGSFGTSVLSAVISAQQMKKGASLAILTAKGSHFDYGILLILALVSLATVLAAKHLTTKTDKSKTPYI</sequence>
<dbReference type="AlphaFoldDB" id="A0A0R2K771"/>
<accession>A0A0R2K771</accession>
<proteinExistence type="predicted"/>
<dbReference type="Gene3D" id="1.20.1250.20">
    <property type="entry name" value="MFS general substrate transporter like domains"/>
    <property type="match status" value="1"/>
</dbReference>
<dbReference type="PROSITE" id="PS50850">
    <property type="entry name" value="MFS"/>
    <property type="match status" value="1"/>
</dbReference>
<dbReference type="Pfam" id="PF07690">
    <property type="entry name" value="MFS_1"/>
    <property type="match status" value="1"/>
</dbReference>
<organism evidence="8 9">
    <name type="scientific">Ligilactobacillus acidipiscis</name>
    <dbReference type="NCBI Taxonomy" id="89059"/>
    <lineage>
        <taxon>Bacteria</taxon>
        <taxon>Bacillati</taxon>
        <taxon>Bacillota</taxon>
        <taxon>Bacilli</taxon>
        <taxon>Lactobacillales</taxon>
        <taxon>Lactobacillaceae</taxon>
        <taxon>Ligilactobacillus</taxon>
    </lineage>
</organism>
<dbReference type="PANTHER" id="PTHR42718">
    <property type="entry name" value="MAJOR FACILITATOR SUPERFAMILY MULTIDRUG TRANSPORTER MFSC"/>
    <property type="match status" value="1"/>
</dbReference>
<dbReference type="Proteomes" id="UP000051491">
    <property type="component" value="Unassembled WGS sequence"/>
</dbReference>
<dbReference type="PANTHER" id="PTHR42718:SF9">
    <property type="entry name" value="MAJOR FACILITATOR SUPERFAMILY MULTIDRUG TRANSPORTER MFSC"/>
    <property type="match status" value="1"/>
</dbReference>
<feature type="transmembrane region" description="Helical" evidence="6">
    <location>
        <begin position="144"/>
        <end position="163"/>
    </location>
</feature>
<feature type="transmembrane region" description="Helical" evidence="6">
    <location>
        <begin position="237"/>
        <end position="257"/>
    </location>
</feature>
<evidence type="ECO:0000256" key="2">
    <source>
        <dbReference type="ARBA" id="ARBA00022448"/>
    </source>
</evidence>
<dbReference type="InterPro" id="IPR011701">
    <property type="entry name" value="MFS"/>
</dbReference>
<feature type="transmembrane region" description="Helical" evidence="6">
    <location>
        <begin position="340"/>
        <end position="373"/>
    </location>
</feature>